<keyword evidence="1" id="KW-0378">Hydrolase</keyword>
<proteinExistence type="predicted"/>
<gene>
    <name evidence="1" type="ORF">RM445_05980</name>
</gene>
<dbReference type="InterPro" id="IPR036412">
    <property type="entry name" value="HAD-like_sf"/>
</dbReference>
<evidence type="ECO:0000313" key="2">
    <source>
        <dbReference type="Proteomes" id="UP001183202"/>
    </source>
</evidence>
<accession>A0ABU2N563</accession>
<reference evidence="2" key="1">
    <citation type="submission" date="2023-07" db="EMBL/GenBank/DDBJ databases">
        <title>30 novel species of actinomycetes from the DSMZ collection.</title>
        <authorList>
            <person name="Nouioui I."/>
        </authorList>
    </citation>
    <scope>NUCLEOTIDE SEQUENCE [LARGE SCALE GENOMIC DNA]</scope>
    <source>
        <strain evidence="2">DSM 45834</strain>
    </source>
</reference>
<keyword evidence="2" id="KW-1185">Reference proteome</keyword>
<dbReference type="Gene3D" id="3.40.50.1000">
    <property type="entry name" value="HAD superfamily/HAD-like"/>
    <property type="match status" value="1"/>
</dbReference>
<dbReference type="PANTHER" id="PTHR10000">
    <property type="entry name" value="PHOSPHOSERINE PHOSPHATASE"/>
    <property type="match status" value="1"/>
</dbReference>
<dbReference type="InterPro" id="IPR006379">
    <property type="entry name" value="HAD-SF_hydro_IIB"/>
</dbReference>
<dbReference type="Gene3D" id="3.30.1240.10">
    <property type="match status" value="1"/>
</dbReference>
<dbReference type="InterPro" id="IPR023214">
    <property type="entry name" value="HAD_sf"/>
</dbReference>
<name>A0ABU2N563_9PSEU</name>
<dbReference type="Proteomes" id="UP001183202">
    <property type="component" value="Unassembled WGS sequence"/>
</dbReference>
<sequence>MPQPPLDLAGTTAVVLDVDGTIAGADNLVSPRTRAVMRDIEEQGVPVVVATGRTRDSVLEILEETGLRTPGISCNGAIVTDPVSGRDLRKQTMAPADVAAMVQVHEETGAAITWWTTREVFATSEDLRQVLLGFGAPSVTLAQPPARMPDDIVKTMCFGTPEEMDAAAPTIRRLTPRATRAMDHIWELSDERATKWTGVAEVFELLGVDAKGAVGLGDGENDVVWMEQIGLPVAMSNARPEAIAAARFVAGDFAEEGAAVFLEEVLRQIRKRVA</sequence>
<organism evidence="1 2">
    <name type="scientific">Pseudonocardia charpentierae</name>
    <dbReference type="NCBI Taxonomy" id="3075545"/>
    <lineage>
        <taxon>Bacteria</taxon>
        <taxon>Bacillati</taxon>
        <taxon>Actinomycetota</taxon>
        <taxon>Actinomycetes</taxon>
        <taxon>Pseudonocardiales</taxon>
        <taxon>Pseudonocardiaceae</taxon>
        <taxon>Pseudonocardia</taxon>
    </lineage>
</organism>
<protein>
    <submittedName>
        <fullName evidence="1">HAD family hydrolase</fullName>
        <ecNumber evidence="1">3.1.3.-</ecNumber>
    </submittedName>
</protein>
<comment type="caution">
    <text evidence="1">The sequence shown here is derived from an EMBL/GenBank/DDBJ whole genome shotgun (WGS) entry which is preliminary data.</text>
</comment>
<dbReference type="Pfam" id="PF08282">
    <property type="entry name" value="Hydrolase_3"/>
    <property type="match status" value="1"/>
</dbReference>
<dbReference type="NCBIfam" id="TIGR01484">
    <property type="entry name" value="HAD-SF-IIB"/>
    <property type="match status" value="1"/>
</dbReference>
<dbReference type="PANTHER" id="PTHR10000:SF8">
    <property type="entry name" value="HAD SUPERFAMILY HYDROLASE-LIKE, TYPE 3"/>
    <property type="match status" value="1"/>
</dbReference>
<dbReference type="GO" id="GO:0016787">
    <property type="term" value="F:hydrolase activity"/>
    <property type="evidence" value="ECO:0007669"/>
    <property type="project" value="UniProtKB-KW"/>
</dbReference>
<dbReference type="EMBL" id="JAVREJ010000003">
    <property type="protein sequence ID" value="MDT0349071.1"/>
    <property type="molecule type" value="Genomic_DNA"/>
</dbReference>
<evidence type="ECO:0000313" key="1">
    <source>
        <dbReference type="EMBL" id="MDT0349071.1"/>
    </source>
</evidence>
<dbReference type="EC" id="3.1.3.-" evidence="1"/>
<dbReference type="SUPFAM" id="SSF56784">
    <property type="entry name" value="HAD-like"/>
    <property type="match status" value="1"/>
</dbReference>
<dbReference type="RefSeq" id="WP_311555046.1">
    <property type="nucleotide sequence ID" value="NZ_JAVREJ010000003.1"/>
</dbReference>